<feature type="domain" description="Peptidase M16 C-terminal" evidence="5">
    <location>
        <begin position="226"/>
        <end position="398"/>
    </location>
</feature>
<comment type="caution">
    <text evidence="6">The sequence shown here is derived from an EMBL/GenBank/DDBJ whole genome shotgun (WGS) entry which is preliminary data.</text>
</comment>
<feature type="domain" description="Peptidase M16 N-terminal" evidence="4">
    <location>
        <begin position="69"/>
        <end position="197"/>
    </location>
</feature>
<dbReference type="EMBL" id="JAJADQ010000014">
    <property type="protein sequence ID" value="MCB2380116.1"/>
    <property type="molecule type" value="Genomic_DNA"/>
</dbReference>
<keyword evidence="3" id="KW-0732">Signal</keyword>
<dbReference type="RefSeq" id="WP_226189796.1">
    <property type="nucleotide sequence ID" value="NZ_JAJADQ010000014.1"/>
</dbReference>
<name>A0ABS8AIJ9_9BACT</name>
<feature type="region of interest" description="Disordered" evidence="2">
    <location>
        <begin position="973"/>
        <end position="1014"/>
    </location>
</feature>
<dbReference type="Gene3D" id="3.30.830.10">
    <property type="entry name" value="Metalloenzyme, LuxS/M16 peptidase-like"/>
    <property type="match status" value="4"/>
</dbReference>
<feature type="chain" id="PRO_5046035308" evidence="3">
    <location>
        <begin position="23"/>
        <end position="1014"/>
    </location>
</feature>
<evidence type="ECO:0000256" key="2">
    <source>
        <dbReference type="SAM" id="MobiDB-lite"/>
    </source>
</evidence>
<dbReference type="InterPro" id="IPR011765">
    <property type="entry name" value="Pept_M16_N"/>
</dbReference>
<evidence type="ECO:0000313" key="7">
    <source>
        <dbReference type="Proteomes" id="UP001165297"/>
    </source>
</evidence>
<feature type="domain" description="Peptidase M16 C-terminal" evidence="5">
    <location>
        <begin position="690"/>
        <end position="865"/>
    </location>
</feature>
<accession>A0ABS8AIJ9</accession>
<dbReference type="PANTHER" id="PTHR11851">
    <property type="entry name" value="METALLOPROTEASE"/>
    <property type="match status" value="1"/>
</dbReference>
<dbReference type="Pfam" id="PF05193">
    <property type="entry name" value="Peptidase_M16_C"/>
    <property type="match status" value="2"/>
</dbReference>
<dbReference type="InterPro" id="IPR011249">
    <property type="entry name" value="Metalloenz_LuxS/M16"/>
</dbReference>
<evidence type="ECO:0000259" key="5">
    <source>
        <dbReference type="Pfam" id="PF05193"/>
    </source>
</evidence>
<feature type="compositionally biased region" description="Basic and acidic residues" evidence="2">
    <location>
        <begin position="1001"/>
        <end position="1014"/>
    </location>
</feature>
<feature type="compositionally biased region" description="Basic and acidic residues" evidence="2">
    <location>
        <begin position="977"/>
        <end position="994"/>
    </location>
</feature>
<feature type="signal peptide" evidence="3">
    <location>
        <begin position="1"/>
        <end position="22"/>
    </location>
</feature>
<evidence type="ECO:0000256" key="3">
    <source>
        <dbReference type="SAM" id="SignalP"/>
    </source>
</evidence>
<proteinExistence type="inferred from homology"/>
<feature type="domain" description="Peptidase M16 N-terminal" evidence="4">
    <location>
        <begin position="538"/>
        <end position="663"/>
    </location>
</feature>
<dbReference type="InterPro" id="IPR007863">
    <property type="entry name" value="Peptidase_M16_C"/>
</dbReference>
<dbReference type="Pfam" id="PF00675">
    <property type="entry name" value="Peptidase_M16"/>
    <property type="match status" value="2"/>
</dbReference>
<organism evidence="6 7">
    <name type="scientific">Hymenobacter nitidus</name>
    <dbReference type="NCBI Taxonomy" id="2880929"/>
    <lineage>
        <taxon>Bacteria</taxon>
        <taxon>Pseudomonadati</taxon>
        <taxon>Bacteroidota</taxon>
        <taxon>Cytophagia</taxon>
        <taxon>Cytophagales</taxon>
        <taxon>Hymenobacteraceae</taxon>
        <taxon>Hymenobacter</taxon>
    </lineage>
</organism>
<sequence>MRKHSLLLLGLGAFLSTTPALAQQKKPAPAAAAATASGTRLVEKVTRKPGELVIPYEKYVLANGLTLIVTEDHSDPLVHVDVTYHVGSAREQIGKSGFAHFFEHMMFEGSDHAPQGMFDKVIIGAGGTNNGSTNRDRTNYYETIPSNQLERALWLEADRMGFLLDAVTQKRFEVQRATVKNERGQNYDNRPYGLVSEYTSKTLYPYGHPYSWLTIGYLEDLDRSDVNDLKQFFLRWYGPNNATLTVGGDVKPADVVAMAEKYFGSINRGPAVQNMKLPAPKLTQDRYVSYQDNVRFPLLQMVFPTVPQNHPDETALDALAEIIGGGKNSLLYQNLTKPQKAIGAQAYHPTSELSGEFTLSARAFPGKGLDSLEYRVRQSLAEFERRGVKDEDLQRFKASREADLVSSLSSVSGKVSRLAANQIYTGNPNFITVELQRLRALTKADVQRVYTQYIKGKKAVVLSVLPKAAPTAPAKPDNFTVTKEAYKAPADEYKGLTYVKAKDSFDRSKLPGAGANPVVKVPALWQEQFQNGLRVMGSRSTEVPTVNMLLTIRGGHRLEQLNPGKAGVAALTASLLNEGSQKYTSEQLSDALDRLGSSITVTPGPDNTTVSVQSLTKNLPATLALLEERLLRPRFDAADFARLKKQTLEAIANQSTQPTVIADKTYNALLYGPGDIMSVPVMGTASTVQSLTLDDVKQFYQQYYGPDLSHLVIVGDVDQKDVVGKLGFLKNWGRKGLTLPAGNPGKQPDKTRIYFVNKPDAAQSEIRIGYLALPYDATGEYYRAYLANYLLGGSFASRINHNLREEKGYTYGAYSSFRGTRYVGPFTAQAGVRADATTASLTEFGKEIKGFTTGISDDELQLLKTSVGQSDALKYETGQQKAAFLARLLEYDLTPDFVQQQNAILAKLRKEDVQAIATKYLPADNMYIVVVGDRNKVYPGITTLGYDIVEMDAEGNRLTPNVPAANTVTAVPAAAADGKDVKKAKSKTKDEDGRKAKRKQKKDDNSTKVKEKAE</sequence>
<evidence type="ECO:0000313" key="6">
    <source>
        <dbReference type="EMBL" id="MCB2380116.1"/>
    </source>
</evidence>
<keyword evidence="7" id="KW-1185">Reference proteome</keyword>
<evidence type="ECO:0000259" key="4">
    <source>
        <dbReference type="Pfam" id="PF00675"/>
    </source>
</evidence>
<dbReference type="SUPFAM" id="SSF63411">
    <property type="entry name" value="LuxS/MPP-like metallohydrolase"/>
    <property type="match status" value="4"/>
</dbReference>
<dbReference type="Proteomes" id="UP001165297">
    <property type="component" value="Unassembled WGS sequence"/>
</dbReference>
<evidence type="ECO:0000256" key="1">
    <source>
        <dbReference type="ARBA" id="ARBA00007261"/>
    </source>
</evidence>
<gene>
    <name evidence="6" type="ORF">LGH70_21150</name>
</gene>
<comment type="similarity">
    <text evidence="1">Belongs to the peptidase M16 family.</text>
</comment>
<protein>
    <submittedName>
        <fullName evidence="6">Insulinase family protein</fullName>
    </submittedName>
</protein>
<dbReference type="InterPro" id="IPR050361">
    <property type="entry name" value="MPP/UQCRC_Complex"/>
</dbReference>
<dbReference type="PANTHER" id="PTHR11851:SF49">
    <property type="entry name" value="MITOCHONDRIAL-PROCESSING PEPTIDASE SUBUNIT ALPHA"/>
    <property type="match status" value="1"/>
</dbReference>
<reference evidence="6" key="1">
    <citation type="submission" date="2021-10" db="EMBL/GenBank/DDBJ databases">
        <authorList>
            <person name="Dean J.D."/>
            <person name="Kim M.K."/>
            <person name="Newey C.N."/>
            <person name="Stoker T.S."/>
            <person name="Thompson D.W."/>
            <person name="Grose J.H."/>
        </authorList>
    </citation>
    <scope>NUCLEOTIDE SEQUENCE</scope>
    <source>
        <strain evidence="6">BT635</strain>
    </source>
</reference>